<comment type="caution">
    <text evidence="1">The sequence shown here is derived from an EMBL/GenBank/DDBJ whole genome shotgun (WGS) entry which is preliminary data.</text>
</comment>
<proteinExistence type="predicted"/>
<evidence type="ECO:0000313" key="2">
    <source>
        <dbReference type="Proteomes" id="UP001283361"/>
    </source>
</evidence>
<keyword evidence="2" id="KW-1185">Reference proteome</keyword>
<accession>A0AAE1B8N8</accession>
<evidence type="ECO:0000313" key="1">
    <source>
        <dbReference type="EMBL" id="KAK3801607.1"/>
    </source>
</evidence>
<reference evidence="1" key="1">
    <citation type="journal article" date="2023" name="G3 (Bethesda)">
        <title>A reference genome for the long-term kleptoplast-retaining sea slug Elysia crispata morphotype clarki.</title>
        <authorList>
            <person name="Eastman K.E."/>
            <person name="Pendleton A.L."/>
            <person name="Shaikh M.A."/>
            <person name="Suttiyut T."/>
            <person name="Ogas R."/>
            <person name="Tomko P."/>
            <person name="Gavelis G."/>
            <person name="Widhalm J.R."/>
            <person name="Wisecaver J.H."/>
        </authorList>
    </citation>
    <scope>NUCLEOTIDE SEQUENCE</scope>
    <source>
        <strain evidence="1">ECLA1</strain>
    </source>
</reference>
<protein>
    <submittedName>
        <fullName evidence="1">Uncharacterized protein</fullName>
    </submittedName>
</protein>
<dbReference type="EMBL" id="JAWDGP010000292">
    <property type="protein sequence ID" value="KAK3801607.1"/>
    <property type="molecule type" value="Genomic_DNA"/>
</dbReference>
<sequence length="83" mass="9534">MQCFPLTHCFSLVTDLSTRGIAVGQTEINARTDWPRRTRQTGELPARLAGSRMRRSKDWEWIKERVGKDCRGVGGEDRQAEKE</sequence>
<name>A0AAE1B8N8_9GAST</name>
<dbReference type="AlphaFoldDB" id="A0AAE1B8N8"/>
<gene>
    <name evidence="1" type="ORF">RRG08_011484</name>
</gene>
<dbReference type="Proteomes" id="UP001283361">
    <property type="component" value="Unassembled WGS sequence"/>
</dbReference>
<organism evidence="1 2">
    <name type="scientific">Elysia crispata</name>
    <name type="common">lettuce slug</name>
    <dbReference type="NCBI Taxonomy" id="231223"/>
    <lineage>
        <taxon>Eukaryota</taxon>
        <taxon>Metazoa</taxon>
        <taxon>Spiralia</taxon>
        <taxon>Lophotrochozoa</taxon>
        <taxon>Mollusca</taxon>
        <taxon>Gastropoda</taxon>
        <taxon>Heterobranchia</taxon>
        <taxon>Euthyneura</taxon>
        <taxon>Panpulmonata</taxon>
        <taxon>Sacoglossa</taxon>
        <taxon>Placobranchoidea</taxon>
        <taxon>Plakobranchidae</taxon>
        <taxon>Elysia</taxon>
    </lineage>
</organism>